<organism evidence="2">
    <name type="scientific">uncultured marine thaumarchaeote KM3_53_H02</name>
    <dbReference type="NCBI Taxonomy" id="1456187"/>
    <lineage>
        <taxon>Archaea</taxon>
        <taxon>Nitrososphaerota</taxon>
        <taxon>environmental samples</taxon>
    </lineage>
</organism>
<dbReference type="Gene3D" id="3.30.870.10">
    <property type="entry name" value="Endonuclease Chain A"/>
    <property type="match status" value="2"/>
</dbReference>
<feature type="domain" description="Phospholipase D-like" evidence="1">
    <location>
        <begin position="14"/>
        <end position="156"/>
    </location>
</feature>
<proteinExistence type="predicted"/>
<dbReference type="Pfam" id="PF13091">
    <property type="entry name" value="PLDc_2"/>
    <property type="match status" value="2"/>
</dbReference>
<sequence length="426" mass="49736">MVYFEYSTSVVDKVIDELQKAKKYIRIAMFQIHRNDVFELLEKKLKEGVKIEVFTLPPETVKEKIEKIVRKNFGNLKKLGAKIYYCWWNVGSPQRTSTNLYFPDAWFGFHGKFIVTEKSAIALSANFLDEEQLDGLLIFEKNDKQIQLYNKKFDWLIENFSDPSNKIRKLIENSKKYPQEKIPLLLQPDKKVKGKLCEYWIQDYPGEICQEPSSINDGLFISPFDCRARDYLEKLIEESKFAFISSETLTDDDFGKFLTYQSHNGKKIKLLSSGKSSDFQTRTNTLFQNMISLGIDVRVPKRNIHGKLVITDKWVVVSSVNINKMGLGFAKSKAKWRANTETIAVVSDKTVIDEAERQYESEFDNSISFIDLLVEKEKKKAVNDWKNMDTKIDGSKLEHIIREKIEDDAKSYRKYFENIIRHKEKV</sequence>
<dbReference type="AlphaFoldDB" id="A0A075HDE3"/>
<dbReference type="SUPFAM" id="SSF56024">
    <property type="entry name" value="Phospholipase D/nuclease"/>
    <property type="match status" value="2"/>
</dbReference>
<name>A0A075HDE3_9ARCH</name>
<feature type="domain" description="Phospholipase D-like" evidence="1">
    <location>
        <begin position="242"/>
        <end position="361"/>
    </location>
</feature>
<protein>
    <recommendedName>
        <fullName evidence="1">Phospholipase D-like domain-containing protein</fullName>
    </recommendedName>
</protein>
<reference evidence="2" key="1">
    <citation type="journal article" date="2014" name="Genome Biol. Evol.">
        <title>Pangenome evidence for extensive interdomain horizontal transfer affecting lineage core and shell genes in uncultured planktonic thaumarchaeota and euryarchaeota.</title>
        <authorList>
            <person name="Deschamps P."/>
            <person name="Zivanovic Y."/>
            <person name="Moreira D."/>
            <person name="Rodriguez-Valera F."/>
            <person name="Lopez-Garcia P."/>
        </authorList>
    </citation>
    <scope>NUCLEOTIDE SEQUENCE</scope>
</reference>
<dbReference type="EMBL" id="KF900930">
    <property type="protein sequence ID" value="AIF11898.1"/>
    <property type="molecule type" value="Genomic_DNA"/>
</dbReference>
<evidence type="ECO:0000313" key="2">
    <source>
        <dbReference type="EMBL" id="AIF11898.1"/>
    </source>
</evidence>
<evidence type="ECO:0000259" key="1">
    <source>
        <dbReference type="Pfam" id="PF13091"/>
    </source>
</evidence>
<accession>A0A075HDE3</accession>
<dbReference type="InterPro" id="IPR025202">
    <property type="entry name" value="PLD-like_dom"/>
</dbReference>